<evidence type="ECO:0000256" key="4">
    <source>
        <dbReference type="RuleBase" id="RU004453"/>
    </source>
</evidence>
<organism evidence="6 7">
    <name type="scientific">Hyalella azteca</name>
    <name type="common">Amphipod</name>
    <dbReference type="NCBI Taxonomy" id="294128"/>
    <lineage>
        <taxon>Eukaryota</taxon>
        <taxon>Metazoa</taxon>
        <taxon>Ecdysozoa</taxon>
        <taxon>Arthropoda</taxon>
        <taxon>Crustacea</taxon>
        <taxon>Multicrustacea</taxon>
        <taxon>Malacostraca</taxon>
        <taxon>Eumalacostraca</taxon>
        <taxon>Peracarida</taxon>
        <taxon>Amphipoda</taxon>
        <taxon>Senticaudata</taxon>
        <taxon>Talitrida</taxon>
        <taxon>Talitroidea</taxon>
        <taxon>Hyalellidae</taxon>
        <taxon>Hyalella</taxon>
    </lineage>
</organism>
<sequence length="317" mass="35285">MIIMSINLSKYVGIVAVLLSLFAMACVIHCQIPKANPQDSTLAEQWKGIIHKKLLHVAQTNNTPSSSCVRVCYYVLPLSNSSDYLQPEDVDAFLCTHLIIVADGSAIVNDSVQFKHPQDEELIQRTVALKQRNPRLLLLFSLMLGFPKLVTNHTAVVSFAYNMRMFVEQRGLDGVDVDWEFPKWSPGGGEKALFVDLLDHLSTALRLVQPSYLLTVAVSGIKTIVATSYDLPGIARNCDLICLMGYDYHMYKPYLPFTGHNAPLYPSKGSLGYFATLNVAASVAGLLRGGVPRQQLVVGVPTYGRTWRWVWYSRGLY</sequence>
<feature type="domain" description="GH18" evidence="5">
    <location>
        <begin position="68"/>
        <end position="317"/>
    </location>
</feature>
<keyword evidence="2 3" id="KW-0326">Glycosidase</keyword>
<dbReference type="Pfam" id="PF00704">
    <property type="entry name" value="Glyco_hydro_18"/>
    <property type="match status" value="1"/>
</dbReference>
<dbReference type="InterPro" id="IPR017853">
    <property type="entry name" value="GH"/>
</dbReference>
<dbReference type="InterPro" id="IPR050314">
    <property type="entry name" value="Glycosyl_Hydrlase_18"/>
</dbReference>
<dbReference type="SMART" id="SM00636">
    <property type="entry name" value="Glyco_18"/>
    <property type="match status" value="1"/>
</dbReference>
<dbReference type="GO" id="GO:0006032">
    <property type="term" value="P:chitin catabolic process"/>
    <property type="evidence" value="ECO:0007669"/>
    <property type="project" value="TreeGrafter"/>
</dbReference>
<gene>
    <name evidence="7" type="primary">LOC108676843</name>
</gene>
<dbReference type="OrthoDB" id="76388at2759"/>
<accession>A0A979FRG5</accession>
<reference evidence="7" key="1">
    <citation type="submission" date="2025-08" db="UniProtKB">
        <authorList>
            <consortium name="RefSeq"/>
        </authorList>
    </citation>
    <scope>IDENTIFICATION</scope>
    <source>
        <tissue evidence="7">Whole organism</tissue>
    </source>
</reference>
<dbReference type="PROSITE" id="PS01095">
    <property type="entry name" value="GH18_1"/>
    <property type="match status" value="1"/>
</dbReference>
<evidence type="ECO:0000256" key="2">
    <source>
        <dbReference type="ARBA" id="ARBA00023295"/>
    </source>
</evidence>
<dbReference type="AlphaFoldDB" id="A0A979FRG5"/>
<dbReference type="InterPro" id="IPR001579">
    <property type="entry name" value="Glyco_hydro_18_chit_AS"/>
</dbReference>
<keyword evidence="6" id="KW-1185">Reference proteome</keyword>
<proteinExistence type="inferred from homology"/>
<dbReference type="GeneID" id="108676843"/>
<dbReference type="PANTHER" id="PTHR11177">
    <property type="entry name" value="CHITINASE"/>
    <property type="match status" value="1"/>
</dbReference>
<protein>
    <submittedName>
        <fullName evidence="7">Chitotriosidase-1</fullName>
    </submittedName>
</protein>
<dbReference type="RefSeq" id="XP_047739056.1">
    <property type="nucleotide sequence ID" value="XM_047883100.1"/>
</dbReference>
<dbReference type="PROSITE" id="PS51910">
    <property type="entry name" value="GH18_2"/>
    <property type="match status" value="1"/>
</dbReference>
<dbReference type="Proteomes" id="UP000694843">
    <property type="component" value="Unplaced"/>
</dbReference>
<dbReference type="GO" id="GO:0004568">
    <property type="term" value="F:chitinase activity"/>
    <property type="evidence" value="ECO:0007669"/>
    <property type="project" value="TreeGrafter"/>
</dbReference>
<evidence type="ECO:0000259" key="5">
    <source>
        <dbReference type="PROSITE" id="PS51910"/>
    </source>
</evidence>
<name>A0A979FRG5_HYAAZ</name>
<evidence type="ECO:0000256" key="1">
    <source>
        <dbReference type="ARBA" id="ARBA00022801"/>
    </source>
</evidence>
<dbReference type="KEGG" id="hazt:108676843"/>
<evidence type="ECO:0000256" key="3">
    <source>
        <dbReference type="RuleBase" id="RU000489"/>
    </source>
</evidence>
<evidence type="ECO:0000313" key="6">
    <source>
        <dbReference type="Proteomes" id="UP000694843"/>
    </source>
</evidence>
<keyword evidence="1 3" id="KW-0378">Hydrolase</keyword>
<dbReference type="Gene3D" id="3.20.20.80">
    <property type="entry name" value="Glycosidases"/>
    <property type="match status" value="1"/>
</dbReference>
<dbReference type="GO" id="GO:0005576">
    <property type="term" value="C:extracellular region"/>
    <property type="evidence" value="ECO:0007669"/>
    <property type="project" value="TreeGrafter"/>
</dbReference>
<dbReference type="GO" id="GO:0005975">
    <property type="term" value="P:carbohydrate metabolic process"/>
    <property type="evidence" value="ECO:0007669"/>
    <property type="project" value="InterPro"/>
</dbReference>
<dbReference type="GO" id="GO:0008061">
    <property type="term" value="F:chitin binding"/>
    <property type="evidence" value="ECO:0007669"/>
    <property type="project" value="InterPro"/>
</dbReference>
<evidence type="ECO:0000313" key="7">
    <source>
        <dbReference type="RefSeq" id="XP_047739056.1"/>
    </source>
</evidence>
<dbReference type="InterPro" id="IPR001223">
    <property type="entry name" value="Glyco_hydro18_cat"/>
</dbReference>
<comment type="similarity">
    <text evidence="4">Belongs to the glycosyl hydrolase 18 family.</text>
</comment>
<dbReference type="InterPro" id="IPR011583">
    <property type="entry name" value="Chitinase_II/V-like_cat"/>
</dbReference>
<dbReference type="PANTHER" id="PTHR11177:SF390">
    <property type="entry name" value="CHITINASE 11"/>
    <property type="match status" value="1"/>
</dbReference>
<dbReference type="SUPFAM" id="SSF51445">
    <property type="entry name" value="(Trans)glycosidases"/>
    <property type="match status" value="1"/>
</dbReference>